<evidence type="ECO:0000256" key="1">
    <source>
        <dbReference type="SAM" id="Phobius"/>
    </source>
</evidence>
<keyword evidence="1" id="KW-1133">Transmembrane helix</keyword>
<accession>A0A1D8N418</accession>
<feature type="transmembrane region" description="Helical" evidence="1">
    <location>
        <begin position="102"/>
        <end position="125"/>
    </location>
</feature>
<keyword evidence="1" id="KW-0472">Membrane</keyword>
<organism evidence="2 3">
    <name type="scientific">Yarrowia lipolytica</name>
    <name type="common">Candida lipolytica</name>
    <dbReference type="NCBI Taxonomy" id="4952"/>
    <lineage>
        <taxon>Eukaryota</taxon>
        <taxon>Fungi</taxon>
        <taxon>Dikarya</taxon>
        <taxon>Ascomycota</taxon>
        <taxon>Saccharomycotina</taxon>
        <taxon>Dipodascomycetes</taxon>
        <taxon>Dipodascales</taxon>
        <taxon>Dipodascales incertae sedis</taxon>
        <taxon>Yarrowia</taxon>
    </lineage>
</organism>
<keyword evidence="1" id="KW-0812">Transmembrane</keyword>
<dbReference type="AlphaFoldDB" id="A0A1D8N418"/>
<sequence length="149" mass="17355">MTYESRVDQRLQRSSPGSFSCAMSFDSETSRDRPFQVGCEASQRAVWRGELRDQLQHNVDTVSRTQRARTIRLVVLSSISPSMYDTYNIYSTVRVHTLVLLLYSLMLYSLLLYSLLLYSLLLYSLRHHTRLIKSRTQTVCKGQWAKHTL</sequence>
<dbReference type="GeneID" id="94582343"/>
<dbReference type="RefSeq" id="XP_068137783.1">
    <property type="nucleotide sequence ID" value="XM_068281682.1"/>
</dbReference>
<reference evidence="2 3" key="1">
    <citation type="journal article" date="2016" name="PLoS ONE">
        <title>Sequence Assembly of Yarrowia lipolytica Strain W29/CLIB89 Shows Transposable Element Diversity.</title>
        <authorList>
            <person name="Magnan C."/>
            <person name="Yu J."/>
            <person name="Chang I."/>
            <person name="Jahn E."/>
            <person name="Kanomata Y."/>
            <person name="Wu J."/>
            <person name="Zeller M."/>
            <person name="Oakes M."/>
            <person name="Baldi P."/>
            <person name="Sandmeyer S."/>
        </authorList>
    </citation>
    <scope>NUCLEOTIDE SEQUENCE [LARGE SCALE GENOMIC DNA]</scope>
    <source>
        <strain evidence="3">CLIB89(W29)</strain>
    </source>
</reference>
<dbReference type="Proteomes" id="UP000182444">
    <property type="component" value="Chromosome 1A"/>
</dbReference>
<dbReference type="EMBL" id="CP017553">
    <property type="protein sequence ID" value="AOW00383.1"/>
    <property type="molecule type" value="Genomic_DNA"/>
</dbReference>
<name>A0A1D8N418_YARLL</name>
<proteinExistence type="predicted"/>
<evidence type="ECO:0000313" key="3">
    <source>
        <dbReference type="Proteomes" id="UP000182444"/>
    </source>
</evidence>
<protein>
    <submittedName>
        <fullName evidence="2">Uncharacterized protein</fullName>
    </submittedName>
</protein>
<dbReference type="VEuPathDB" id="FungiDB:YALI1_A07632g"/>
<gene>
    <name evidence="2" type="ORF">YALI1_A07632g</name>
</gene>
<evidence type="ECO:0000313" key="2">
    <source>
        <dbReference type="EMBL" id="AOW00383.1"/>
    </source>
</evidence>